<dbReference type="Pfam" id="PF00872">
    <property type="entry name" value="Transposase_mut"/>
    <property type="match status" value="1"/>
</dbReference>
<gene>
    <name evidence="7" type="ORF">CAY35_01765</name>
</gene>
<keyword evidence="3 6" id="KW-0815">Transposition</keyword>
<sequence length="210" mass="24016">MNVPHCPFCRRRLHRGGHTSSGKTRWRCRVCGISQVQQIDKRTHQFKQFMKWLLGRTLMRDMPGGGRTFRRHTAWCWDLWPVFPTVDEVHPVVFIDGIYLGRQAVVLIASTPQHVLGWYLAKTEHSGAYQGLMKRIAVPYMVVSDGGTGFAKALPTQWPDTKHQRCLVHASRRVTQFTTQRPKTAAGRDLLVIARALTVARWGAHRGLRP</sequence>
<evidence type="ECO:0000256" key="1">
    <source>
        <dbReference type="ARBA" id="ARBA00002190"/>
    </source>
</evidence>
<evidence type="ECO:0000313" key="7">
    <source>
        <dbReference type="EMBL" id="PWI28205.1"/>
    </source>
</evidence>
<dbReference type="Proteomes" id="UP000245514">
    <property type="component" value="Unassembled WGS sequence"/>
</dbReference>
<protein>
    <recommendedName>
        <fullName evidence="6">Mutator family transposase</fullName>
    </recommendedName>
</protein>
<name>A0ABX5L9H0_9MICC</name>
<evidence type="ECO:0000256" key="6">
    <source>
        <dbReference type="RuleBase" id="RU365089"/>
    </source>
</evidence>
<comment type="function">
    <text evidence="1 6">Required for the transposition of the insertion element.</text>
</comment>
<dbReference type="PANTHER" id="PTHR33217:SF7">
    <property type="entry name" value="TRANSPOSASE FOR INSERTION SEQUENCE ELEMENT IS1081"/>
    <property type="match status" value="1"/>
</dbReference>
<evidence type="ECO:0000256" key="4">
    <source>
        <dbReference type="ARBA" id="ARBA00023125"/>
    </source>
</evidence>
<evidence type="ECO:0000256" key="5">
    <source>
        <dbReference type="ARBA" id="ARBA00023172"/>
    </source>
</evidence>
<proteinExistence type="inferred from homology"/>
<keyword evidence="5 6" id="KW-0233">DNA recombination</keyword>
<comment type="caution">
    <text evidence="7">The sequence shown here is derived from an EMBL/GenBank/DDBJ whole genome shotgun (WGS) entry which is preliminary data.</text>
</comment>
<keyword evidence="8" id="KW-1185">Reference proteome</keyword>
<organism evidence="7 8">
    <name type="scientific">Pseudoglutamicibacter cumminsii</name>
    <dbReference type="NCBI Taxonomy" id="156979"/>
    <lineage>
        <taxon>Bacteria</taxon>
        <taxon>Bacillati</taxon>
        <taxon>Actinomycetota</taxon>
        <taxon>Actinomycetes</taxon>
        <taxon>Micrococcales</taxon>
        <taxon>Micrococcaceae</taxon>
        <taxon>Pseudoglutamicibacter</taxon>
    </lineage>
</organism>
<dbReference type="PANTHER" id="PTHR33217">
    <property type="entry name" value="TRANSPOSASE FOR INSERTION SEQUENCE ELEMENT IS1081"/>
    <property type="match status" value="1"/>
</dbReference>
<evidence type="ECO:0000256" key="3">
    <source>
        <dbReference type="ARBA" id="ARBA00022578"/>
    </source>
</evidence>
<comment type="similarity">
    <text evidence="2 6">Belongs to the transposase mutator family.</text>
</comment>
<evidence type="ECO:0000256" key="2">
    <source>
        <dbReference type="ARBA" id="ARBA00010961"/>
    </source>
</evidence>
<keyword evidence="4 6" id="KW-0238">DNA-binding</keyword>
<dbReference type="InterPro" id="IPR001207">
    <property type="entry name" value="Transposase_mutator"/>
</dbReference>
<evidence type="ECO:0000313" key="8">
    <source>
        <dbReference type="Proteomes" id="UP000245514"/>
    </source>
</evidence>
<accession>A0ABX5L9H0</accession>
<dbReference type="EMBL" id="QFWG01000002">
    <property type="protein sequence ID" value="PWI28205.1"/>
    <property type="molecule type" value="Genomic_DNA"/>
</dbReference>
<reference evidence="7 8" key="1">
    <citation type="submission" date="2018-05" db="EMBL/GenBank/DDBJ databases">
        <title>Draft Genome Sequence of Arthrobacter cumminsii IME1328, Isolated from a Patient Who Suffered from Foot Ulcers in China.</title>
        <authorList>
            <person name="Li M."/>
            <person name="Jiang Z."/>
            <person name="Sun Q."/>
            <person name="Tong Y."/>
        </authorList>
    </citation>
    <scope>NUCLEOTIDE SEQUENCE [LARGE SCALE GENOMIC DNA]</scope>
    <source>
        <strain evidence="7 8">IME1328</strain>
    </source>
</reference>
<keyword evidence="6" id="KW-0814">Transposable element</keyword>